<dbReference type="SUPFAM" id="SSF56784">
    <property type="entry name" value="HAD-like"/>
    <property type="match status" value="1"/>
</dbReference>
<dbReference type="PROSITE" id="PS01228">
    <property type="entry name" value="COF_1"/>
    <property type="match status" value="1"/>
</dbReference>
<dbReference type="PROSITE" id="PS01229">
    <property type="entry name" value="COF_2"/>
    <property type="match status" value="1"/>
</dbReference>
<name>A0A369Z1V5_HAEPA</name>
<accession>A0A369Z1V5</accession>
<dbReference type="PANTHER" id="PTHR10000:SF8">
    <property type="entry name" value="HAD SUPERFAMILY HYDROLASE-LIKE, TYPE 3"/>
    <property type="match status" value="1"/>
</dbReference>
<dbReference type="GO" id="GO:0000287">
    <property type="term" value="F:magnesium ion binding"/>
    <property type="evidence" value="ECO:0007669"/>
    <property type="project" value="UniProtKB-ARBA"/>
</dbReference>
<dbReference type="GO" id="GO:0016791">
    <property type="term" value="F:phosphatase activity"/>
    <property type="evidence" value="ECO:0007669"/>
    <property type="project" value="UniProtKB-ARBA"/>
</dbReference>
<dbReference type="InterPro" id="IPR000150">
    <property type="entry name" value="Cof"/>
</dbReference>
<dbReference type="AlphaFoldDB" id="A0A369Z1V5"/>
<evidence type="ECO:0000313" key="2">
    <source>
        <dbReference type="Proteomes" id="UP000253910"/>
    </source>
</evidence>
<dbReference type="NCBIfam" id="TIGR01484">
    <property type="entry name" value="HAD-SF-IIB"/>
    <property type="match status" value="1"/>
</dbReference>
<gene>
    <name evidence="1" type="ORF">DPV87_06160</name>
</gene>
<reference evidence="1 2" key="1">
    <citation type="submission" date="2018-05" db="EMBL/GenBank/DDBJ databases">
        <title>Draft Genome Sequences for a Diverse set of 7 Haemophilus Species.</title>
        <authorList>
            <person name="Nichols M."/>
            <person name="Topaz N."/>
            <person name="Wang X."/>
            <person name="Wang X."/>
            <person name="Boxrud D."/>
        </authorList>
    </citation>
    <scope>NUCLEOTIDE SEQUENCE [LARGE SCALE GENOMIC DNA]</scope>
    <source>
        <strain evidence="1 2">C2008001710</strain>
    </source>
</reference>
<dbReference type="Gene3D" id="3.40.50.1000">
    <property type="entry name" value="HAD superfamily/HAD-like"/>
    <property type="match status" value="1"/>
</dbReference>
<sequence>MYKAVFSDFDGTLLTSDHRISPKTLDAIQCITKQGIPFTPISARSPMGIWPYAKLIENYNIIVAFSGALILDKNATPIYSVQIDPADIQAINQVLADHPALGVNYYTYDDCVARDLDNKWVIYERSVTGIQIDPYDESAVYSPHKIQIIGETDEVISIEQILKEKFPHLSICRSHANFLEVMHKSATKGNAVRFLEDYFHVKMEECVAFGDNFNDLDMLENVGLGVAMGNAPDEIKQAANRVTASHNDDGIALILNEIFPE</sequence>
<evidence type="ECO:0000313" key="1">
    <source>
        <dbReference type="EMBL" id="RDE90955.1"/>
    </source>
</evidence>
<dbReference type="InterPro" id="IPR023214">
    <property type="entry name" value="HAD_sf"/>
</dbReference>
<dbReference type="GO" id="GO:0005829">
    <property type="term" value="C:cytosol"/>
    <property type="evidence" value="ECO:0007669"/>
    <property type="project" value="TreeGrafter"/>
</dbReference>
<dbReference type="Proteomes" id="UP000253910">
    <property type="component" value="Unassembled WGS sequence"/>
</dbReference>
<dbReference type="Pfam" id="PF08282">
    <property type="entry name" value="Hydrolase_3"/>
    <property type="match status" value="1"/>
</dbReference>
<dbReference type="NCBIfam" id="TIGR00099">
    <property type="entry name" value="Cof-subfamily"/>
    <property type="match status" value="1"/>
</dbReference>
<dbReference type="SFLD" id="SFLDG01140">
    <property type="entry name" value="C2.B:_Phosphomannomutase_and_P"/>
    <property type="match status" value="1"/>
</dbReference>
<dbReference type="InterPro" id="IPR036412">
    <property type="entry name" value="HAD-like_sf"/>
</dbReference>
<dbReference type="Gene3D" id="3.30.1240.10">
    <property type="match status" value="1"/>
</dbReference>
<dbReference type="EMBL" id="QEPW01000009">
    <property type="protein sequence ID" value="RDE90955.1"/>
    <property type="molecule type" value="Genomic_DNA"/>
</dbReference>
<dbReference type="InterPro" id="IPR006379">
    <property type="entry name" value="HAD-SF_hydro_IIB"/>
</dbReference>
<dbReference type="CDD" id="cd07516">
    <property type="entry name" value="HAD_Pase"/>
    <property type="match status" value="1"/>
</dbReference>
<protein>
    <submittedName>
        <fullName evidence="1">HAD family phosphatase</fullName>
    </submittedName>
</protein>
<dbReference type="PANTHER" id="PTHR10000">
    <property type="entry name" value="PHOSPHOSERINE PHOSPHATASE"/>
    <property type="match status" value="1"/>
</dbReference>
<dbReference type="RefSeq" id="WP_111315519.1">
    <property type="nucleotide sequence ID" value="NZ_QEPW01000009.1"/>
</dbReference>
<dbReference type="SFLD" id="SFLDS00003">
    <property type="entry name" value="Haloacid_Dehalogenase"/>
    <property type="match status" value="1"/>
</dbReference>
<organism evidence="1 2">
    <name type="scientific">Haemophilus parainfluenzae</name>
    <dbReference type="NCBI Taxonomy" id="729"/>
    <lineage>
        <taxon>Bacteria</taxon>
        <taxon>Pseudomonadati</taxon>
        <taxon>Pseudomonadota</taxon>
        <taxon>Gammaproteobacteria</taxon>
        <taxon>Pasteurellales</taxon>
        <taxon>Pasteurellaceae</taxon>
        <taxon>Haemophilus</taxon>
    </lineage>
</organism>
<comment type="caution">
    <text evidence="1">The sequence shown here is derived from an EMBL/GenBank/DDBJ whole genome shotgun (WGS) entry which is preliminary data.</text>
</comment>
<proteinExistence type="predicted"/>